<dbReference type="PANTHER" id="PTHR32305">
    <property type="match status" value="1"/>
</dbReference>
<dbReference type="Gene3D" id="2.180.10.10">
    <property type="entry name" value="RHS repeat-associated core"/>
    <property type="match status" value="1"/>
</dbReference>
<reference evidence="3 4" key="1">
    <citation type="submission" date="2019-09" db="EMBL/GenBank/DDBJ databases">
        <authorList>
            <person name="Li Y."/>
        </authorList>
    </citation>
    <scope>NUCLEOTIDE SEQUENCE [LARGE SCALE GENOMIC DNA]</scope>
    <source>
        <strain evidence="3 4">L3-3HA</strain>
    </source>
</reference>
<dbReference type="EMBL" id="VYKJ01000010">
    <property type="protein sequence ID" value="KAA8997696.1"/>
    <property type="molecule type" value="Genomic_DNA"/>
</dbReference>
<comment type="similarity">
    <text evidence="1">Belongs to the RHS family.</text>
</comment>
<dbReference type="InterPro" id="IPR022385">
    <property type="entry name" value="Rhs_assc_core"/>
</dbReference>
<dbReference type="InterPro" id="IPR050708">
    <property type="entry name" value="T6SS_VgrG/RHS"/>
</dbReference>
<sequence length="221" mass="24711">MDPQPPVKCRIYLYHCDHLGTPQALIDDAGHTAWRIQLEPRGNTLDGDNPLDVDQPIRMQGQHYDEESGLFYNRYRYYDPGTGRYVTQDPIGLAGGWNFYAYPLNPVSNIDPLGLDACKVLYPDYPIEYMAGLTSIWLGGHGGIIGYDKHGSTKYYEYGRYEPDLKGIVGIKLPAADGNIRSISMPGLVLDKNGNPDNESHESLKMALSKRSGKNTRVELT</sequence>
<dbReference type="AlphaFoldDB" id="A0A5J5FWA6"/>
<dbReference type="RefSeq" id="WP_150436395.1">
    <property type="nucleotide sequence ID" value="NZ_VYKJ01000010.1"/>
</dbReference>
<dbReference type="OrthoDB" id="6043530at2"/>
<proteinExistence type="inferred from homology"/>
<accession>A0A5J5FWA6</accession>
<evidence type="ECO:0000259" key="2">
    <source>
        <dbReference type="Pfam" id="PF03527"/>
    </source>
</evidence>
<dbReference type="PRINTS" id="PR00394">
    <property type="entry name" value="RHSPROTEIN"/>
</dbReference>
<dbReference type="Pfam" id="PF03527">
    <property type="entry name" value="RHS"/>
    <property type="match status" value="1"/>
</dbReference>
<organism evidence="3 4">
    <name type="scientific">Affinibrenneria salicis</name>
    <dbReference type="NCBI Taxonomy" id="2590031"/>
    <lineage>
        <taxon>Bacteria</taxon>
        <taxon>Pseudomonadati</taxon>
        <taxon>Pseudomonadota</taxon>
        <taxon>Gammaproteobacteria</taxon>
        <taxon>Enterobacterales</taxon>
        <taxon>Pectobacteriaceae</taxon>
        <taxon>Affinibrenneria</taxon>
    </lineage>
</organism>
<evidence type="ECO:0000313" key="3">
    <source>
        <dbReference type="EMBL" id="KAA8997696.1"/>
    </source>
</evidence>
<dbReference type="Proteomes" id="UP000335415">
    <property type="component" value="Unassembled WGS sequence"/>
</dbReference>
<protein>
    <recommendedName>
        <fullName evidence="2">RHS protein conserved region domain-containing protein</fullName>
    </recommendedName>
</protein>
<dbReference type="PANTHER" id="PTHR32305:SF15">
    <property type="entry name" value="PROTEIN RHSA-RELATED"/>
    <property type="match status" value="1"/>
</dbReference>
<keyword evidence="4" id="KW-1185">Reference proteome</keyword>
<evidence type="ECO:0000256" key="1">
    <source>
        <dbReference type="ARBA" id="ARBA00009455"/>
    </source>
</evidence>
<gene>
    <name evidence="3" type="ORF">FJU30_18220</name>
</gene>
<evidence type="ECO:0000313" key="4">
    <source>
        <dbReference type="Proteomes" id="UP000335415"/>
    </source>
</evidence>
<dbReference type="NCBIfam" id="TIGR03696">
    <property type="entry name" value="Rhs_assc_core"/>
    <property type="match status" value="1"/>
</dbReference>
<name>A0A5J5FWA6_9GAMM</name>
<dbReference type="InterPro" id="IPR001826">
    <property type="entry name" value="RHS"/>
</dbReference>
<comment type="caution">
    <text evidence="3">The sequence shown here is derived from an EMBL/GenBank/DDBJ whole genome shotgun (WGS) entry which is preliminary data.</text>
</comment>
<feature type="domain" description="RHS protein conserved region" evidence="2">
    <location>
        <begin position="11"/>
        <end position="44"/>
    </location>
</feature>